<dbReference type="PANTHER" id="PTHR37938:SF1">
    <property type="entry name" value="BLL0215 PROTEIN"/>
    <property type="match status" value="1"/>
</dbReference>
<gene>
    <name evidence="3" type="ORF">B1B_03467</name>
</gene>
<dbReference type="PANTHER" id="PTHR37938">
    <property type="entry name" value="BLL0215 PROTEIN"/>
    <property type="match status" value="1"/>
</dbReference>
<sequence length="147" mass="16794">MPRYLKATYLADSEYLLEETRATKLFYFPGPIVWTVIWAAVAVLTLGPRYHLSLVSLPTLLSAQEWRYVGYAGGLLFLAGLLWILVRYLRWRSTVYAVTSRRVIVQQGILGRNFDEIPVTQVRGVDVHQTVGERILRYGTMRVSSEG</sequence>
<dbReference type="Pfam" id="PF03703">
    <property type="entry name" value="bPH_2"/>
    <property type="match status" value="1"/>
</dbReference>
<dbReference type="EMBL" id="AUZY01002129">
    <property type="protein sequence ID" value="EQD72970.1"/>
    <property type="molecule type" value="Genomic_DNA"/>
</dbReference>
<feature type="transmembrane region" description="Helical" evidence="1">
    <location>
        <begin position="25"/>
        <end position="48"/>
    </location>
</feature>
<keyword evidence="1" id="KW-1133">Transmembrane helix</keyword>
<feature type="transmembrane region" description="Helical" evidence="1">
    <location>
        <begin position="68"/>
        <end position="86"/>
    </location>
</feature>
<name>T1CTT9_9ZZZZ</name>
<protein>
    <submittedName>
        <fullName evidence="3">Membrane protein</fullName>
    </submittedName>
</protein>
<evidence type="ECO:0000256" key="1">
    <source>
        <dbReference type="SAM" id="Phobius"/>
    </source>
</evidence>
<evidence type="ECO:0000313" key="3">
    <source>
        <dbReference type="EMBL" id="EQD72970.1"/>
    </source>
</evidence>
<accession>T1CTT9</accession>
<keyword evidence="1" id="KW-0472">Membrane</keyword>
<keyword evidence="1" id="KW-0812">Transmembrane</keyword>
<feature type="domain" description="YdbS-like PH" evidence="2">
    <location>
        <begin position="91"/>
        <end position="147"/>
    </location>
</feature>
<reference evidence="3" key="1">
    <citation type="submission" date="2013-08" db="EMBL/GenBank/DDBJ databases">
        <authorList>
            <person name="Mendez C."/>
            <person name="Richter M."/>
            <person name="Ferrer M."/>
            <person name="Sanchez J."/>
        </authorList>
    </citation>
    <scope>NUCLEOTIDE SEQUENCE</scope>
</reference>
<dbReference type="AlphaFoldDB" id="T1CTT9"/>
<comment type="caution">
    <text evidence="3">The sequence shown here is derived from an EMBL/GenBank/DDBJ whole genome shotgun (WGS) entry which is preliminary data.</text>
</comment>
<reference evidence="3" key="2">
    <citation type="journal article" date="2014" name="ISME J.">
        <title>Microbial stratification in low pH oxic and suboxic macroscopic growths along an acid mine drainage.</title>
        <authorList>
            <person name="Mendez-Garcia C."/>
            <person name="Mesa V."/>
            <person name="Sprenger R.R."/>
            <person name="Richter M."/>
            <person name="Diez M.S."/>
            <person name="Solano J."/>
            <person name="Bargiela R."/>
            <person name="Golyshina O.V."/>
            <person name="Manteca A."/>
            <person name="Ramos J.L."/>
            <person name="Gallego J.R."/>
            <person name="Llorente I."/>
            <person name="Martins Dos Santos V.A."/>
            <person name="Jensen O.N."/>
            <person name="Pelaez A.I."/>
            <person name="Sanchez J."/>
            <person name="Ferrer M."/>
        </authorList>
    </citation>
    <scope>NUCLEOTIDE SEQUENCE</scope>
</reference>
<dbReference type="InterPro" id="IPR005182">
    <property type="entry name" value="YdbS-like_PH"/>
</dbReference>
<organism evidence="3">
    <name type="scientific">mine drainage metagenome</name>
    <dbReference type="NCBI Taxonomy" id="410659"/>
    <lineage>
        <taxon>unclassified sequences</taxon>
        <taxon>metagenomes</taxon>
        <taxon>ecological metagenomes</taxon>
    </lineage>
</organism>
<proteinExistence type="predicted"/>
<feature type="non-terminal residue" evidence="3">
    <location>
        <position position="147"/>
    </location>
</feature>
<evidence type="ECO:0000259" key="2">
    <source>
        <dbReference type="Pfam" id="PF03703"/>
    </source>
</evidence>